<protein>
    <submittedName>
        <fullName evidence="2">Uncharacterized protein</fullName>
    </submittedName>
</protein>
<feature type="compositionally biased region" description="Polar residues" evidence="1">
    <location>
        <begin position="213"/>
        <end position="224"/>
    </location>
</feature>
<feature type="compositionally biased region" description="Basic and acidic residues" evidence="1">
    <location>
        <begin position="673"/>
        <end position="694"/>
    </location>
</feature>
<feature type="region of interest" description="Disordered" evidence="1">
    <location>
        <begin position="428"/>
        <end position="456"/>
    </location>
</feature>
<name>A0AAE0HY84_9PEZI</name>
<feature type="compositionally biased region" description="Polar residues" evidence="1">
    <location>
        <begin position="573"/>
        <end position="595"/>
    </location>
</feature>
<evidence type="ECO:0000256" key="1">
    <source>
        <dbReference type="SAM" id="MobiDB-lite"/>
    </source>
</evidence>
<accession>A0AAE0HY84</accession>
<reference evidence="2" key="1">
    <citation type="journal article" date="2023" name="Mol. Phylogenet. Evol.">
        <title>Genome-scale phylogeny and comparative genomics of the fungal order Sordariales.</title>
        <authorList>
            <person name="Hensen N."/>
            <person name="Bonometti L."/>
            <person name="Westerberg I."/>
            <person name="Brannstrom I.O."/>
            <person name="Guillou S."/>
            <person name="Cros-Aarteil S."/>
            <person name="Calhoun S."/>
            <person name="Haridas S."/>
            <person name="Kuo A."/>
            <person name="Mondo S."/>
            <person name="Pangilinan J."/>
            <person name="Riley R."/>
            <person name="LaButti K."/>
            <person name="Andreopoulos B."/>
            <person name="Lipzen A."/>
            <person name="Chen C."/>
            <person name="Yan M."/>
            <person name="Daum C."/>
            <person name="Ng V."/>
            <person name="Clum A."/>
            <person name="Steindorff A."/>
            <person name="Ohm R.A."/>
            <person name="Martin F."/>
            <person name="Silar P."/>
            <person name="Natvig D.O."/>
            <person name="Lalanne C."/>
            <person name="Gautier V."/>
            <person name="Ament-Velasquez S.L."/>
            <person name="Kruys A."/>
            <person name="Hutchinson M.I."/>
            <person name="Powell A.J."/>
            <person name="Barry K."/>
            <person name="Miller A.N."/>
            <person name="Grigoriev I.V."/>
            <person name="Debuchy R."/>
            <person name="Gladieux P."/>
            <person name="Hiltunen Thoren M."/>
            <person name="Johannesson H."/>
        </authorList>
    </citation>
    <scope>NUCLEOTIDE SEQUENCE</scope>
    <source>
        <strain evidence="2">CBS 118394</strain>
    </source>
</reference>
<reference evidence="2" key="2">
    <citation type="submission" date="2023-06" db="EMBL/GenBank/DDBJ databases">
        <authorList>
            <consortium name="Lawrence Berkeley National Laboratory"/>
            <person name="Haridas S."/>
            <person name="Hensen N."/>
            <person name="Bonometti L."/>
            <person name="Westerberg I."/>
            <person name="Brannstrom I.O."/>
            <person name="Guillou S."/>
            <person name="Cros-Aarteil S."/>
            <person name="Calhoun S."/>
            <person name="Kuo A."/>
            <person name="Mondo S."/>
            <person name="Pangilinan J."/>
            <person name="Riley R."/>
            <person name="Labutti K."/>
            <person name="Andreopoulos B."/>
            <person name="Lipzen A."/>
            <person name="Chen C."/>
            <person name="Yanf M."/>
            <person name="Daum C."/>
            <person name="Ng V."/>
            <person name="Clum A."/>
            <person name="Steindorff A."/>
            <person name="Ohm R."/>
            <person name="Martin F."/>
            <person name="Silar P."/>
            <person name="Natvig D."/>
            <person name="Lalanne C."/>
            <person name="Gautier V."/>
            <person name="Ament-Velasquez S.L."/>
            <person name="Kruys A."/>
            <person name="Hutchinson M.I."/>
            <person name="Powell A.J."/>
            <person name="Barry K."/>
            <person name="Miller A.N."/>
            <person name="Grigoriev I.V."/>
            <person name="Debuchy R."/>
            <person name="Gladieux P."/>
            <person name="Thoren M.H."/>
            <person name="Johannesson H."/>
        </authorList>
    </citation>
    <scope>NUCLEOTIDE SEQUENCE</scope>
    <source>
        <strain evidence="2">CBS 118394</strain>
    </source>
</reference>
<feature type="compositionally biased region" description="Pro residues" evidence="1">
    <location>
        <begin position="202"/>
        <end position="211"/>
    </location>
</feature>
<proteinExistence type="predicted"/>
<feature type="region of interest" description="Disordered" evidence="1">
    <location>
        <begin position="196"/>
        <end position="226"/>
    </location>
</feature>
<feature type="compositionally biased region" description="Acidic residues" evidence="1">
    <location>
        <begin position="695"/>
        <end position="705"/>
    </location>
</feature>
<comment type="caution">
    <text evidence="2">The sequence shown here is derived from an EMBL/GenBank/DDBJ whole genome shotgun (WGS) entry which is preliminary data.</text>
</comment>
<dbReference type="AlphaFoldDB" id="A0AAE0HY84"/>
<dbReference type="Proteomes" id="UP001283341">
    <property type="component" value="Unassembled WGS sequence"/>
</dbReference>
<organism evidence="2 3">
    <name type="scientific">Apodospora peruviana</name>
    <dbReference type="NCBI Taxonomy" id="516989"/>
    <lineage>
        <taxon>Eukaryota</taxon>
        <taxon>Fungi</taxon>
        <taxon>Dikarya</taxon>
        <taxon>Ascomycota</taxon>
        <taxon>Pezizomycotina</taxon>
        <taxon>Sordariomycetes</taxon>
        <taxon>Sordariomycetidae</taxon>
        <taxon>Sordariales</taxon>
        <taxon>Lasiosphaeriaceae</taxon>
        <taxon>Apodospora</taxon>
    </lineage>
</organism>
<feature type="region of interest" description="Disordered" evidence="1">
    <location>
        <begin position="559"/>
        <end position="613"/>
    </location>
</feature>
<evidence type="ECO:0000313" key="3">
    <source>
        <dbReference type="Proteomes" id="UP001283341"/>
    </source>
</evidence>
<sequence>MWWLSKRKRSKRSQLRGTSLRVASGAGFLEGQSSVASPEVHGGKRRSSWCVKVPVRTSSKSAPTFFTKMFETSPRQSGNWSGYPETDLSRGAAFPASDSDDASLSFIETRNKRDSPALEDITIHLASGGIEVDLSLNLNVAGSVVDQQLADGPDPMGPGDGILEDGTANDEWNVRATLGNETSRTIRDVLKRLDTVSLSPQSGPPVTPPLQPAQHNKSPASNLEPQPKIGDFDAVERQTVHTSFQFSHHFSLPLLLDLHSSMPNSRLPVAVTRVATPDADAAERTGPSMNGLILAIGAEDGVNKDFRSSVVEQIEKLDFKPSTPCQSSLLSLSSLTLKAMESFTRLPLIQQAQDNPFKNRALLASLMMPHIEAYLLDHVEVRFLVIEYTADHLSTVLALQILMGKDSMKVAGILNGDDQISTANHNVSLKQSRDGRLAPPSSRRVGGRGNHRGSTNVAGEANVKYKAVNDAAFSQADYLLTSAASESEGAVFVASVRDAFISVSDFYVPEGHPHCAKRRCVKSTGIDSHGRYRQNVEISNRPTAKEYAQTELLPLALSSRSSSGLPATPPLSPVQQQEAALTSKTRQHEQQQQLEMTRRPVSPVSPVSPGPPPMRRASLWYINKRATMVFTDVNDRPKSRTVEPGQIENGPRNTNVVSELIDLYVHNDNDYTHHQQDHRQEEDDDGTYHGHHDLLEDDDEEESDYDLFHGDPEERRLNSQFLLRQQREVRGNSNVAETTTTQYKTAGAMSRVKYRFSGKAMKVLGLE</sequence>
<keyword evidence="3" id="KW-1185">Reference proteome</keyword>
<evidence type="ECO:0000313" key="2">
    <source>
        <dbReference type="EMBL" id="KAK3315060.1"/>
    </source>
</evidence>
<gene>
    <name evidence="2" type="ORF">B0H66DRAFT_332297</name>
</gene>
<dbReference type="EMBL" id="JAUEDM010000006">
    <property type="protein sequence ID" value="KAK3315060.1"/>
    <property type="molecule type" value="Genomic_DNA"/>
</dbReference>
<feature type="region of interest" description="Disordered" evidence="1">
    <location>
        <begin position="673"/>
        <end position="712"/>
    </location>
</feature>